<evidence type="ECO:0000313" key="3">
    <source>
        <dbReference type="EnsemblProtists" id="EKX31026"/>
    </source>
</evidence>
<evidence type="ECO:0000256" key="1">
    <source>
        <dbReference type="SAM" id="Phobius"/>
    </source>
</evidence>
<proteinExistence type="predicted"/>
<reference evidence="3" key="3">
    <citation type="submission" date="2015-06" db="UniProtKB">
        <authorList>
            <consortium name="EnsemblProtists"/>
        </authorList>
    </citation>
    <scope>IDENTIFICATION</scope>
</reference>
<dbReference type="EMBL" id="JH993390">
    <property type="protein sequence ID" value="EKX31026.1"/>
    <property type="molecule type" value="Genomic_DNA"/>
</dbReference>
<keyword evidence="1" id="KW-0472">Membrane</keyword>
<dbReference type="RefSeq" id="XP_005818006.1">
    <property type="nucleotide sequence ID" value="XM_005817949.1"/>
</dbReference>
<evidence type="ECO:0008006" key="5">
    <source>
        <dbReference type="Google" id="ProtNLM"/>
    </source>
</evidence>
<dbReference type="GeneID" id="17287748"/>
<dbReference type="HOGENOM" id="CLU_1763726_0_0_1"/>
<keyword evidence="1" id="KW-0812">Transmembrane</keyword>
<dbReference type="EnsemblProtists" id="EKX31026">
    <property type="protein sequence ID" value="EKX31026"/>
    <property type="gene ID" value="GUITHDRAFT_149540"/>
</dbReference>
<dbReference type="PaxDb" id="55529-EKX31026"/>
<gene>
    <name evidence="2" type="ORF">GUITHDRAFT_149540</name>
</gene>
<feature type="non-terminal residue" evidence="2">
    <location>
        <position position="1"/>
    </location>
</feature>
<feature type="transmembrane region" description="Helical" evidence="1">
    <location>
        <begin position="7"/>
        <end position="30"/>
    </location>
</feature>
<dbReference type="KEGG" id="gtt:GUITHDRAFT_149540"/>
<protein>
    <recommendedName>
        <fullName evidence="5">Transmembrane protein</fullName>
    </recommendedName>
</protein>
<evidence type="ECO:0000313" key="2">
    <source>
        <dbReference type="EMBL" id="EKX31026.1"/>
    </source>
</evidence>
<organism evidence="2">
    <name type="scientific">Guillardia theta (strain CCMP2712)</name>
    <name type="common">Cryptophyte</name>
    <dbReference type="NCBI Taxonomy" id="905079"/>
    <lineage>
        <taxon>Eukaryota</taxon>
        <taxon>Cryptophyceae</taxon>
        <taxon>Pyrenomonadales</taxon>
        <taxon>Geminigeraceae</taxon>
        <taxon>Guillardia</taxon>
    </lineage>
</organism>
<dbReference type="Proteomes" id="UP000011087">
    <property type="component" value="Unassembled WGS sequence"/>
</dbReference>
<accession>L1I458</accession>
<sequence length="148" mass="16081">MAIGRYWILFSGIVLMILGIVVVATSYSAADFVQNTFNTVCSTVTDSNACISAQATVDCTEQCKTAPDQKECNVKCQGQVSSQVYTSEMCEVDIRTEAGCKCPASNDPSQCDCSGETIGMLEEYWKLACMALGIPAVILTFRHYRVCN</sequence>
<name>L1I458_GUITC</name>
<reference evidence="2 4" key="1">
    <citation type="journal article" date="2012" name="Nature">
        <title>Algal genomes reveal evolutionary mosaicism and the fate of nucleomorphs.</title>
        <authorList>
            <consortium name="DOE Joint Genome Institute"/>
            <person name="Curtis B.A."/>
            <person name="Tanifuji G."/>
            <person name="Burki F."/>
            <person name="Gruber A."/>
            <person name="Irimia M."/>
            <person name="Maruyama S."/>
            <person name="Arias M.C."/>
            <person name="Ball S.G."/>
            <person name="Gile G.H."/>
            <person name="Hirakawa Y."/>
            <person name="Hopkins J.F."/>
            <person name="Kuo A."/>
            <person name="Rensing S.A."/>
            <person name="Schmutz J."/>
            <person name="Symeonidi A."/>
            <person name="Elias M."/>
            <person name="Eveleigh R.J."/>
            <person name="Herman E.K."/>
            <person name="Klute M.J."/>
            <person name="Nakayama T."/>
            <person name="Obornik M."/>
            <person name="Reyes-Prieto A."/>
            <person name="Armbrust E.V."/>
            <person name="Aves S.J."/>
            <person name="Beiko R.G."/>
            <person name="Coutinho P."/>
            <person name="Dacks J.B."/>
            <person name="Durnford D.G."/>
            <person name="Fast N.M."/>
            <person name="Green B.R."/>
            <person name="Grisdale C.J."/>
            <person name="Hempel F."/>
            <person name="Henrissat B."/>
            <person name="Hoppner M.P."/>
            <person name="Ishida K."/>
            <person name="Kim E."/>
            <person name="Koreny L."/>
            <person name="Kroth P.G."/>
            <person name="Liu Y."/>
            <person name="Malik S.B."/>
            <person name="Maier U.G."/>
            <person name="McRose D."/>
            <person name="Mock T."/>
            <person name="Neilson J.A."/>
            <person name="Onodera N.T."/>
            <person name="Poole A.M."/>
            <person name="Pritham E.J."/>
            <person name="Richards T.A."/>
            <person name="Rocap G."/>
            <person name="Roy S.W."/>
            <person name="Sarai C."/>
            <person name="Schaack S."/>
            <person name="Shirato S."/>
            <person name="Slamovits C.H."/>
            <person name="Spencer D.F."/>
            <person name="Suzuki S."/>
            <person name="Worden A.Z."/>
            <person name="Zauner S."/>
            <person name="Barry K."/>
            <person name="Bell C."/>
            <person name="Bharti A.K."/>
            <person name="Crow J.A."/>
            <person name="Grimwood J."/>
            <person name="Kramer R."/>
            <person name="Lindquist E."/>
            <person name="Lucas S."/>
            <person name="Salamov A."/>
            <person name="McFadden G.I."/>
            <person name="Lane C.E."/>
            <person name="Keeling P.J."/>
            <person name="Gray M.W."/>
            <person name="Grigoriev I.V."/>
            <person name="Archibald J.M."/>
        </authorList>
    </citation>
    <scope>NUCLEOTIDE SEQUENCE</scope>
    <source>
        <strain evidence="2 4">CCMP2712</strain>
    </source>
</reference>
<keyword evidence="1" id="KW-1133">Transmembrane helix</keyword>
<dbReference type="AlphaFoldDB" id="L1I458"/>
<keyword evidence="4" id="KW-1185">Reference proteome</keyword>
<reference evidence="4" key="2">
    <citation type="submission" date="2012-11" db="EMBL/GenBank/DDBJ databases">
        <authorList>
            <person name="Kuo A."/>
            <person name="Curtis B.A."/>
            <person name="Tanifuji G."/>
            <person name="Burki F."/>
            <person name="Gruber A."/>
            <person name="Irimia M."/>
            <person name="Maruyama S."/>
            <person name="Arias M.C."/>
            <person name="Ball S.G."/>
            <person name="Gile G.H."/>
            <person name="Hirakawa Y."/>
            <person name="Hopkins J.F."/>
            <person name="Rensing S.A."/>
            <person name="Schmutz J."/>
            <person name="Symeonidi A."/>
            <person name="Elias M."/>
            <person name="Eveleigh R.J."/>
            <person name="Herman E.K."/>
            <person name="Klute M.J."/>
            <person name="Nakayama T."/>
            <person name="Obornik M."/>
            <person name="Reyes-Prieto A."/>
            <person name="Armbrust E.V."/>
            <person name="Aves S.J."/>
            <person name="Beiko R.G."/>
            <person name="Coutinho P."/>
            <person name="Dacks J.B."/>
            <person name="Durnford D.G."/>
            <person name="Fast N.M."/>
            <person name="Green B.R."/>
            <person name="Grisdale C."/>
            <person name="Hempe F."/>
            <person name="Henrissat B."/>
            <person name="Hoppner M.P."/>
            <person name="Ishida K.-I."/>
            <person name="Kim E."/>
            <person name="Koreny L."/>
            <person name="Kroth P.G."/>
            <person name="Liu Y."/>
            <person name="Malik S.-B."/>
            <person name="Maier U.G."/>
            <person name="McRose D."/>
            <person name="Mock T."/>
            <person name="Neilson J.A."/>
            <person name="Onodera N.T."/>
            <person name="Poole A.M."/>
            <person name="Pritham E.J."/>
            <person name="Richards T.A."/>
            <person name="Rocap G."/>
            <person name="Roy S.W."/>
            <person name="Sarai C."/>
            <person name="Schaack S."/>
            <person name="Shirato S."/>
            <person name="Slamovits C.H."/>
            <person name="Spencer D.F."/>
            <person name="Suzuki S."/>
            <person name="Worden A.Z."/>
            <person name="Zauner S."/>
            <person name="Barry K."/>
            <person name="Bell C."/>
            <person name="Bharti A.K."/>
            <person name="Crow J.A."/>
            <person name="Grimwood J."/>
            <person name="Kramer R."/>
            <person name="Lindquist E."/>
            <person name="Lucas S."/>
            <person name="Salamov A."/>
            <person name="McFadden G.I."/>
            <person name="Lane C.E."/>
            <person name="Keeling P.J."/>
            <person name="Gray M.W."/>
            <person name="Grigoriev I.V."/>
            <person name="Archibald J.M."/>
        </authorList>
    </citation>
    <scope>NUCLEOTIDE SEQUENCE</scope>
    <source>
        <strain evidence="4">CCMP2712</strain>
    </source>
</reference>
<evidence type="ECO:0000313" key="4">
    <source>
        <dbReference type="Proteomes" id="UP000011087"/>
    </source>
</evidence>